<feature type="domain" description="Tip attachment protein J" evidence="3">
    <location>
        <begin position="343"/>
        <end position="495"/>
    </location>
</feature>
<feature type="signal peptide" evidence="2">
    <location>
        <begin position="1"/>
        <end position="20"/>
    </location>
</feature>
<dbReference type="Pfam" id="PF13550">
    <property type="entry name" value="Phage-tail_3"/>
    <property type="match status" value="1"/>
</dbReference>
<dbReference type="RefSeq" id="WP_090848789.1">
    <property type="nucleotide sequence ID" value="NZ_FNXG01000006.1"/>
</dbReference>
<proteinExistence type="predicted"/>
<keyword evidence="1" id="KW-1133">Transmembrane helix</keyword>
<dbReference type="InterPro" id="IPR032876">
    <property type="entry name" value="J_dom"/>
</dbReference>
<accession>A0A1H6NGR6</accession>
<dbReference type="EMBL" id="FNXG01000006">
    <property type="protein sequence ID" value="SEI10172.1"/>
    <property type="molecule type" value="Genomic_DNA"/>
</dbReference>
<dbReference type="AlphaFoldDB" id="A0A1H6NGR6"/>
<keyword evidence="1" id="KW-0472">Membrane</keyword>
<organism evidence="4 5">
    <name type="scientific">Paracoccus alkenifer</name>
    <dbReference type="NCBI Taxonomy" id="65735"/>
    <lineage>
        <taxon>Bacteria</taxon>
        <taxon>Pseudomonadati</taxon>
        <taxon>Pseudomonadota</taxon>
        <taxon>Alphaproteobacteria</taxon>
        <taxon>Rhodobacterales</taxon>
        <taxon>Paracoccaceae</taxon>
        <taxon>Paracoccus</taxon>
    </lineage>
</organism>
<dbReference type="STRING" id="65735.SAMN04488075_2876"/>
<keyword evidence="5" id="KW-1185">Reference proteome</keyword>
<name>A0A1H6NGR6_9RHOB</name>
<sequence length="984" mass="106159">MHRIVAIAAALALAAGPAHAGPVAAVVAWVGSTIAAGGALGFVVQMAVSTGLSLLAQAIAGKPRRPEINVQFEVQLGDDHPLSFVVGDYVTAGKRKYLGSWGKNTRYITEVIEVSALPQGFEGLWVDDEPGEFHSHDRVWKLNPSAAPGSVSDQVEMAPGSNPTWLLVGRPLRNYRDDGNRIYVKWVDGAQLDADPFLVRIFGGDADYPWSSAMVGRGKSYAVITTRYDSDTLQSYPAYLLKPAPLAMYDLRLDSTNGGSGPQRWDNPATWQPSRNPAVIAYNLIRGVYFGSEWVFGGRNLPAWRLPSAEWIAAANECDAPVTLAGGGTEPAWRCGIEISVDMAAADVLEEIGRAANMRFAEVGGQIKPIVGLPGAAVFSLTDDDIIITEGQSFRPFAPVAETYNAISATYPEPAEKWATKDSPEYIDAAATAEDGGRYLPTGISYPAAPYAQQVQRLQRSQLQDYRRMRRHQFHLPPDAYALEPGVDMVSWTSARNGYAAKLFLVESVAKTRGMNVLVSLREADPGDYDWDSGFEFPVTITPPVNPLPYVQPVPGFAVSATSVRDGAGQPRRAAILVECDPGEVGVTAIHVQARIKGGGERRNLLRWSEGFENAAWNKVNLTATTGYGVAPDGSSASTILRETTATGEHGLRQNIAHQLGEQHTVSIYVREAGRPFVFLGGIPADWGANANVRFDLSTGEMQIGAGVVDAGIEPVGGGWFRVWGTFTAASTGTSTLYLGTSLTRFAGVAATFAGDPTRGIEVWGFQREIGPLSAYQRVEETPVSSIVIDESYRYSAPHGWYLRDVLPLTTYEVRARLLSDLTPVSDWSAWHDVTTLDITFQIEDLSQDILDQFEAIAAEAGIATVEVLPAEGDFDNQIVMLVPQGTLYRWDETELEWTTKVYAGVGPNTVTTDALVALAVITSKIAAGAVTTDKMTVNELSAITAVIGVLRTATSGARQEIHSDKLLIYDAANMVRVKIGMLS</sequence>
<evidence type="ECO:0000313" key="4">
    <source>
        <dbReference type="EMBL" id="SEI10172.1"/>
    </source>
</evidence>
<keyword evidence="2" id="KW-0732">Signal</keyword>
<feature type="transmembrane region" description="Helical" evidence="1">
    <location>
        <begin position="30"/>
        <end position="55"/>
    </location>
</feature>
<reference evidence="5" key="1">
    <citation type="submission" date="2016-10" db="EMBL/GenBank/DDBJ databases">
        <authorList>
            <person name="Varghese N."/>
            <person name="Submissions S."/>
        </authorList>
    </citation>
    <scope>NUCLEOTIDE SEQUENCE [LARGE SCALE GENOMIC DNA]</scope>
    <source>
        <strain evidence="5">DSM 11593</strain>
    </source>
</reference>
<gene>
    <name evidence="4" type="ORF">SAMN04488075_2876</name>
</gene>
<dbReference type="OrthoDB" id="7822067at2"/>
<evidence type="ECO:0000256" key="2">
    <source>
        <dbReference type="SAM" id="SignalP"/>
    </source>
</evidence>
<evidence type="ECO:0000313" key="5">
    <source>
        <dbReference type="Proteomes" id="UP000199125"/>
    </source>
</evidence>
<keyword evidence="1" id="KW-0812">Transmembrane</keyword>
<dbReference type="Proteomes" id="UP000199125">
    <property type="component" value="Unassembled WGS sequence"/>
</dbReference>
<evidence type="ECO:0000259" key="3">
    <source>
        <dbReference type="Pfam" id="PF13550"/>
    </source>
</evidence>
<protein>
    <submittedName>
        <fullName evidence="4">Putative phage tail protein</fullName>
    </submittedName>
</protein>
<feature type="chain" id="PRO_5011662599" evidence="2">
    <location>
        <begin position="21"/>
        <end position="984"/>
    </location>
</feature>
<evidence type="ECO:0000256" key="1">
    <source>
        <dbReference type="SAM" id="Phobius"/>
    </source>
</evidence>